<dbReference type="GO" id="GO:0071555">
    <property type="term" value="P:cell wall organization"/>
    <property type="evidence" value="ECO:0007669"/>
    <property type="project" value="UniProtKB-KW"/>
</dbReference>
<evidence type="ECO:0000256" key="1">
    <source>
        <dbReference type="ARBA" id="ARBA00022475"/>
    </source>
</evidence>
<keyword evidence="5 7" id="KW-0456">Lyase</keyword>
<dbReference type="GO" id="GO:0009252">
    <property type="term" value="P:peptidoglycan biosynthetic process"/>
    <property type="evidence" value="ECO:0007669"/>
    <property type="project" value="UniProtKB-UniRule"/>
</dbReference>
<dbReference type="Proteomes" id="UP000250086">
    <property type="component" value="Unassembled WGS sequence"/>
</dbReference>
<evidence type="ECO:0000313" key="8">
    <source>
        <dbReference type="EMBL" id="SPT68675.1"/>
    </source>
</evidence>
<reference evidence="8 9" key="1">
    <citation type="submission" date="2018-06" db="EMBL/GenBank/DDBJ databases">
        <authorList>
            <consortium name="Pathogen Informatics"/>
            <person name="Doyle S."/>
        </authorList>
    </citation>
    <scope>NUCLEOTIDE SEQUENCE [LARGE SCALE GENOMIC DNA]</scope>
    <source>
        <strain evidence="8 9">NCTC13093</strain>
    </source>
</reference>
<dbReference type="GO" id="GO:0008932">
    <property type="term" value="F:lytic endotransglycosylase activity"/>
    <property type="evidence" value="ECO:0007669"/>
    <property type="project" value="UniProtKB-UniRule"/>
</dbReference>
<keyword evidence="7" id="KW-0997">Cell inner membrane</keyword>
<proteinExistence type="inferred from homology"/>
<dbReference type="Pfam" id="PF02618">
    <property type="entry name" value="YceG"/>
    <property type="match status" value="1"/>
</dbReference>
<dbReference type="InterPro" id="IPR003770">
    <property type="entry name" value="MLTG-like"/>
</dbReference>
<keyword evidence="6 7" id="KW-0961">Cell wall biogenesis/degradation</keyword>
<evidence type="ECO:0000256" key="2">
    <source>
        <dbReference type="ARBA" id="ARBA00022692"/>
    </source>
</evidence>
<accession>A0A2X0V7A7</accession>
<dbReference type="PANTHER" id="PTHR30518:SF2">
    <property type="entry name" value="ENDOLYTIC MUREIN TRANSGLYCOSYLASE"/>
    <property type="match status" value="1"/>
</dbReference>
<dbReference type="GO" id="GO:0005886">
    <property type="term" value="C:plasma membrane"/>
    <property type="evidence" value="ECO:0007669"/>
    <property type="project" value="UniProtKB-SubCell"/>
</dbReference>
<dbReference type="AlphaFoldDB" id="A0A2X0V7A7"/>
<dbReference type="HAMAP" id="MF_02065">
    <property type="entry name" value="MltG"/>
    <property type="match status" value="1"/>
</dbReference>
<evidence type="ECO:0000256" key="4">
    <source>
        <dbReference type="ARBA" id="ARBA00023136"/>
    </source>
</evidence>
<dbReference type="PANTHER" id="PTHR30518">
    <property type="entry name" value="ENDOLYTIC MUREIN TRANSGLYCOSYLASE"/>
    <property type="match status" value="1"/>
</dbReference>
<keyword evidence="2 7" id="KW-0812">Transmembrane</keyword>
<organism evidence="8 9">
    <name type="scientific">Anaerobiospirillum thomasii</name>
    <dbReference type="NCBI Taxonomy" id="179995"/>
    <lineage>
        <taxon>Bacteria</taxon>
        <taxon>Pseudomonadati</taxon>
        <taxon>Pseudomonadota</taxon>
        <taxon>Gammaproteobacteria</taxon>
        <taxon>Aeromonadales</taxon>
        <taxon>Succinivibrionaceae</taxon>
        <taxon>Anaerobiospirillum</taxon>
    </lineage>
</organism>
<dbReference type="EMBL" id="UAPV01000001">
    <property type="protein sequence ID" value="SPT68675.1"/>
    <property type="molecule type" value="Genomic_DNA"/>
</dbReference>
<evidence type="ECO:0000256" key="6">
    <source>
        <dbReference type="ARBA" id="ARBA00023316"/>
    </source>
</evidence>
<comment type="similarity">
    <text evidence="7">Belongs to the transglycosylase MltG family.</text>
</comment>
<evidence type="ECO:0000256" key="3">
    <source>
        <dbReference type="ARBA" id="ARBA00022989"/>
    </source>
</evidence>
<evidence type="ECO:0000256" key="7">
    <source>
        <dbReference type="HAMAP-Rule" id="MF_02065"/>
    </source>
</evidence>
<dbReference type="Gene3D" id="3.30.160.60">
    <property type="entry name" value="Classic Zinc Finger"/>
    <property type="match status" value="1"/>
</dbReference>
<feature type="site" description="Important for catalytic activity" evidence="7">
    <location>
        <position position="261"/>
    </location>
</feature>
<dbReference type="EC" id="4.2.2.29" evidence="7"/>
<comment type="subcellular location">
    <subcellularLocation>
        <location evidence="7">Cell inner membrane</location>
        <topology evidence="7">Single-pass membrane protein</topology>
    </subcellularLocation>
</comment>
<comment type="catalytic activity">
    <reaction evidence="7">
        <text>a peptidoglycan chain = a peptidoglycan chain with N-acetyl-1,6-anhydromuramyl-[peptide] at the reducing end + a peptidoglycan chain with N-acetylglucosamine at the non-reducing end.</text>
        <dbReference type="EC" id="4.2.2.29"/>
    </reaction>
</comment>
<feature type="transmembrane region" description="Helical" evidence="7">
    <location>
        <begin position="35"/>
        <end position="58"/>
    </location>
</feature>
<evidence type="ECO:0000256" key="5">
    <source>
        <dbReference type="ARBA" id="ARBA00023239"/>
    </source>
</evidence>
<dbReference type="NCBIfam" id="TIGR00247">
    <property type="entry name" value="endolytic transglycosylase MltG"/>
    <property type="match status" value="1"/>
</dbReference>
<keyword evidence="3 7" id="KW-1133">Transmembrane helix</keyword>
<keyword evidence="9" id="KW-1185">Reference proteome</keyword>
<comment type="function">
    <text evidence="7">Functions as a peptidoglycan terminase that cleaves nascent peptidoglycan strands endolytically to terminate their elongation.</text>
</comment>
<sequence>MAKAQNKTKQGLSASIKEEVEIIEGPLKEPRKFSIAWIIQAALISLVILLIASGYSILNAIGNDPLKARSLPYELEANRGVSYVVHDLLDDKYPPFIISLWVQLNADDYRGIQRGFYVIDGKISIKDLLDKMKRGEVYVEDPQTLPIAEGMQFELILKRMMARGDLQNDLIVLKDVPAFIQKTLESKELIEAIGGVHDSLEGLLLPATYPYYKDNTASDIIAYALKDMAQYMLTSWPSKDDGLELKDPYEALILASLVERESAIAEEMPQIASVFYNRLKKGMRLQTDPAVMYGVSPLFRGPLRASQLKKDTPYNTYTRAGLPPTPIAMPSKNAIDAVLHPANSKAIFFVAKSHDPKDGHVFSDTLDEHNRSVAVYKKRVREYLKETKNSK</sequence>
<gene>
    <name evidence="8" type="primary">yceG</name>
    <name evidence="7" type="synonym">mltG</name>
    <name evidence="8" type="ORF">NCTC13093_00044</name>
</gene>
<dbReference type="CDD" id="cd08010">
    <property type="entry name" value="MltG_like"/>
    <property type="match status" value="1"/>
</dbReference>
<keyword evidence="4 7" id="KW-0472">Membrane</keyword>
<protein>
    <recommendedName>
        <fullName evidence="7">Endolytic murein transglycosylase</fullName>
        <ecNumber evidence="7">4.2.2.29</ecNumber>
    </recommendedName>
    <alternativeName>
        <fullName evidence="7">Peptidoglycan lytic transglycosylase</fullName>
    </alternativeName>
    <alternativeName>
        <fullName evidence="7">Peptidoglycan polymerization terminase</fullName>
    </alternativeName>
</protein>
<name>A0A2X0V7A7_9GAMM</name>
<evidence type="ECO:0000313" key="9">
    <source>
        <dbReference type="Proteomes" id="UP000250086"/>
    </source>
</evidence>
<dbReference type="RefSeq" id="WP_113742934.1">
    <property type="nucleotide sequence ID" value="NZ_UAPV01000001.1"/>
</dbReference>
<keyword evidence="1 7" id="KW-1003">Cell membrane</keyword>